<dbReference type="GO" id="GO:0032259">
    <property type="term" value="P:methylation"/>
    <property type="evidence" value="ECO:0007669"/>
    <property type="project" value="UniProtKB-KW"/>
</dbReference>
<accession>A0A1I3MUT7</accession>
<keyword evidence="9" id="KW-0511">Multifunctional enzyme</keyword>
<name>A0A1I3MUT7_9BACT</name>
<keyword evidence="14" id="KW-1185">Reference proteome</keyword>
<keyword evidence="9" id="KW-0378">Hydrolase</keyword>
<dbReference type="InterPro" id="IPR010627">
    <property type="entry name" value="Prepilin_pept_A24_N"/>
</dbReference>
<dbReference type="GO" id="GO:0006465">
    <property type="term" value="P:signal peptide processing"/>
    <property type="evidence" value="ECO:0007669"/>
    <property type="project" value="TreeGrafter"/>
</dbReference>
<evidence type="ECO:0000256" key="7">
    <source>
        <dbReference type="ARBA" id="ARBA00023136"/>
    </source>
</evidence>
<evidence type="ECO:0000256" key="2">
    <source>
        <dbReference type="ARBA" id="ARBA00005801"/>
    </source>
</evidence>
<evidence type="ECO:0000256" key="4">
    <source>
        <dbReference type="ARBA" id="ARBA00022519"/>
    </source>
</evidence>
<comment type="function">
    <text evidence="9">Plays an essential role in type IV pili and type II pseudopili formation by proteolytically removing the leader sequence from substrate proteins and subsequently monomethylating the alpha-amino group of the newly exposed N-terminal phenylalanine.</text>
</comment>
<keyword evidence="4" id="KW-0997">Cell inner membrane</keyword>
<feature type="transmembrane region" description="Helical" evidence="10">
    <location>
        <begin position="156"/>
        <end position="174"/>
    </location>
</feature>
<keyword evidence="9 13" id="KW-0808">Transferase</keyword>
<dbReference type="AlphaFoldDB" id="A0A1I3MUT7"/>
<evidence type="ECO:0000256" key="3">
    <source>
        <dbReference type="ARBA" id="ARBA00022475"/>
    </source>
</evidence>
<feature type="domain" description="Prepilin peptidase A24 N-terminal" evidence="12">
    <location>
        <begin position="17"/>
        <end position="100"/>
    </location>
</feature>
<dbReference type="STRING" id="52560.SAMN04488082_10179"/>
<keyword evidence="9 13" id="KW-0489">Methyltransferase</keyword>
<dbReference type="GO" id="GO:0008168">
    <property type="term" value="F:methyltransferase activity"/>
    <property type="evidence" value="ECO:0007669"/>
    <property type="project" value="UniProtKB-KW"/>
</dbReference>
<dbReference type="Pfam" id="PF01478">
    <property type="entry name" value="Peptidase_A24"/>
    <property type="match status" value="1"/>
</dbReference>
<sequence>MVELFSYPAFFYTMALILGLCLGSFYNVCVHRYLVGKSVISPGSHCPACGHVLSWWENIPVLSYLLLGAKCRSCKGKIHWRYPAVELLSGVLALLFAVKFGPTAQWLTYMVFLGIFLVASFIDLDSFILPDVLTYPAAVLALSTPLFLPVDWLETLLGGFFGAGIFLLLQQAYLRLRGIDALGTGDIKLMLSLGALVGLSLLPLMILLSALCALMVAVIYLRRPEGQGLRTAVPFGPFLCLGAVLTLLWGEELLLMIMNL</sequence>
<evidence type="ECO:0000259" key="12">
    <source>
        <dbReference type="Pfam" id="PF06750"/>
    </source>
</evidence>
<dbReference type="Pfam" id="PF06750">
    <property type="entry name" value="A24_N_bact"/>
    <property type="match status" value="1"/>
</dbReference>
<keyword evidence="3" id="KW-1003">Cell membrane</keyword>
<dbReference type="EC" id="2.1.1.-" evidence="9"/>
<dbReference type="GO" id="GO:0005886">
    <property type="term" value="C:plasma membrane"/>
    <property type="evidence" value="ECO:0007669"/>
    <property type="project" value="UniProtKB-SubCell"/>
</dbReference>
<protein>
    <recommendedName>
        <fullName evidence="9">Prepilin leader peptidase/N-methyltransferase</fullName>
        <ecNumber evidence="9">2.1.1.-</ecNumber>
        <ecNumber evidence="9">3.4.23.43</ecNumber>
    </recommendedName>
</protein>
<keyword evidence="7 10" id="KW-0472">Membrane</keyword>
<dbReference type="Proteomes" id="UP000198635">
    <property type="component" value="Unassembled WGS sequence"/>
</dbReference>
<dbReference type="EMBL" id="FORX01000001">
    <property type="protein sequence ID" value="SFJ00550.1"/>
    <property type="molecule type" value="Genomic_DNA"/>
</dbReference>
<dbReference type="PRINTS" id="PR00864">
    <property type="entry name" value="PREPILNPTASE"/>
</dbReference>
<reference evidence="14" key="1">
    <citation type="submission" date="2016-10" db="EMBL/GenBank/DDBJ databases">
        <authorList>
            <person name="Varghese N."/>
            <person name="Submissions S."/>
        </authorList>
    </citation>
    <scope>NUCLEOTIDE SEQUENCE [LARGE SCALE GENOMIC DNA]</scope>
    <source>
        <strain evidence="14">DSM 5918</strain>
    </source>
</reference>
<keyword evidence="6 10" id="KW-1133">Transmembrane helix</keyword>
<evidence type="ECO:0000256" key="6">
    <source>
        <dbReference type="ARBA" id="ARBA00022989"/>
    </source>
</evidence>
<evidence type="ECO:0000256" key="1">
    <source>
        <dbReference type="ARBA" id="ARBA00004429"/>
    </source>
</evidence>
<keyword evidence="9" id="KW-0645">Protease</keyword>
<evidence type="ECO:0000256" key="9">
    <source>
        <dbReference type="RuleBase" id="RU003794"/>
    </source>
</evidence>
<evidence type="ECO:0000313" key="14">
    <source>
        <dbReference type="Proteomes" id="UP000198635"/>
    </source>
</evidence>
<evidence type="ECO:0000256" key="8">
    <source>
        <dbReference type="RuleBase" id="RU003793"/>
    </source>
</evidence>
<evidence type="ECO:0000256" key="5">
    <source>
        <dbReference type="ARBA" id="ARBA00022692"/>
    </source>
</evidence>
<comment type="similarity">
    <text evidence="2 8">Belongs to the peptidase A24 family.</text>
</comment>
<comment type="catalytic activity">
    <reaction evidence="9">
        <text>Typically cleaves a -Gly-|-Phe- bond to release an N-terminal, basic peptide of 5-8 residues from type IV prepilin, and then N-methylates the new N-terminal amino group, the methyl donor being S-adenosyl-L-methionine.</text>
        <dbReference type="EC" id="3.4.23.43"/>
    </reaction>
</comment>
<dbReference type="GO" id="GO:0004190">
    <property type="term" value="F:aspartic-type endopeptidase activity"/>
    <property type="evidence" value="ECO:0007669"/>
    <property type="project" value="UniProtKB-EC"/>
</dbReference>
<dbReference type="Gene3D" id="1.20.120.1220">
    <property type="match status" value="1"/>
</dbReference>
<dbReference type="InterPro" id="IPR000045">
    <property type="entry name" value="Prepilin_IV_endopep_pep"/>
</dbReference>
<dbReference type="RefSeq" id="WP_092372178.1">
    <property type="nucleotide sequence ID" value="NZ_FORX01000001.1"/>
</dbReference>
<keyword evidence="5 9" id="KW-0812">Transmembrane</keyword>
<feature type="transmembrane region" description="Helical" evidence="10">
    <location>
        <begin position="232"/>
        <end position="250"/>
    </location>
</feature>
<feature type="transmembrane region" description="Helical" evidence="10">
    <location>
        <begin position="6"/>
        <end position="28"/>
    </location>
</feature>
<dbReference type="EC" id="3.4.23.43" evidence="9"/>
<proteinExistence type="inferred from homology"/>
<dbReference type="OrthoDB" id="9789291at2"/>
<feature type="transmembrane region" description="Helical" evidence="10">
    <location>
        <begin position="132"/>
        <end position="150"/>
    </location>
</feature>
<evidence type="ECO:0000259" key="11">
    <source>
        <dbReference type="Pfam" id="PF01478"/>
    </source>
</evidence>
<comment type="subcellular location">
    <subcellularLocation>
        <location evidence="1">Cell inner membrane</location>
        <topology evidence="1">Multi-pass membrane protein</topology>
    </subcellularLocation>
    <subcellularLocation>
        <location evidence="9">Cell membrane</location>
        <topology evidence="9">Multi-pass membrane protein</topology>
    </subcellularLocation>
</comment>
<dbReference type="PANTHER" id="PTHR30487">
    <property type="entry name" value="TYPE 4 PREPILIN-LIKE PROTEINS LEADER PEPTIDE-PROCESSING ENZYME"/>
    <property type="match status" value="1"/>
</dbReference>
<organism evidence="13 14">
    <name type="scientific">Desulfomicrobium apsheronum</name>
    <dbReference type="NCBI Taxonomy" id="52560"/>
    <lineage>
        <taxon>Bacteria</taxon>
        <taxon>Pseudomonadati</taxon>
        <taxon>Thermodesulfobacteriota</taxon>
        <taxon>Desulfovibrionia</taxon>
        <taxon>Desulfovibrionales</taxon>
        <taxon>Desulfomicrobiaceae</taxon>
        <taxon>Desulfomicrobium</taxon>
    </lineage>
</organism>
<feature type="domain" description="Prepilin type IV endopeptidase peptidase" evidence="11">
    <location>
        <begin position="110"/>
        <end position="217"/>
    </location>
</feature>
<gene>
    <name evidence="13" type="ORF">SAMN04488082_10179</name>
</gene>
<dbReference type="InterPro" id="IPR050882">
    <property type="entry name" value="Prepilin_peptidase/N-MTase"/>
</dbReference>
<dbReference type="PANTHER" id="PTHR30487:SF0">
    <property type="entry name" value="PREPILIN LEADER PEPTIDASE_N-METHYLTRANSFERASE-RELATED"/>
    <property type="match status" value="1"/>
</dbReference>
<evidence type="ECO:0000256" key="10">
    <source>
        <dbReference type="SAM" id="Phobius"/>
    </source>
</evidence>
<feature type="transmembrane region" description="Helical" evidence="10">
    <location>
        <begin position="195"/>
        <end position="220"/>
    </location>
</feature>
<evidence type="ECO:0000313" key="13">
    <source>
        <dbReference type="EMBL" id="SFJ00550.1"/>
    </source>
</evidence>
<feature type="transmembrane region" description="Helical" evidence="10">
    <location>
        <begin position="80"/>
        <end position="100"/>
    </location>
</feature>
<dbReference type="InterPro" id="IPR014032">
    <property type="entry name" value="Peptidase_A24A_bac"/>
</dbReference>